<gene>
    <name evidence="4" type="ordered locus">MTR_4g116740</name>
</gene>
<dbReference type="EnsemblPlants" id="AES91723">
    <property type="protein sequence ID" value="AES91723"/>
    <property type="gene ID" value="MTR_4g116740"/>
</dbReference>
<dbReference type="InterPro" id="IPR036853">
    <property type="entry name" value="Ribosomal_uL14_sf"/>
</dbReference>
<dbReference type="AlphaFoldDB" id="G7JHU4"/>
<reference evidence="4 6" key="1">
    <citation type="journal article" date="2011" name="Nature">
        <title>The Medicago genome provides insight into the evolution of rhizobial symbioses.</title>
        <authorList>
            <person name="Young N.D."/>
            <person name="Debelle F."/>
            <person name="Oldroyd G.E."/>
            <person name="Geurts R."/>
            <person name="Cannon S.B."/>
            <person name="Udvardi M.K."/>
            <person name="Benedito V.A."/>
            <person name="Mayer K.F."/>
            <person name="Gouzy J."/>
            <person name="Schoof H."/>
            <person name="Van de Peer Y."/>
            <person name="Proost S."/>
            <person name="Cook D.R."/>
            <person name="Meyers B.C."/>
            <person name="Spannagl M."/>
            <person name="Cheung F."/>
            <person name="De Mita S."/>
            <person name="Krishnakumar V."/>
            <person name="Gundlach H."/>
            <person name="Zhou S."/>
            <person name="Mudge J."/>
            <person name="Bharti A.K."/>
            <person name="Murray J.D."/>
            <person name="Naoumkina M.A."/>
            <person name="Rosen B."/>
            <person name="Silverstein K.A."/>
            <person name="Tang H."/>
            <person name="Rombauts S."/>
            <person name="Zhao P.X."/>
            <person name="Zhou P."/>
            <person name="Barbe V."/>
            <person name="Bardou P."/>
            <person name="Bechner M."/>
            <person name="Bellec A."/>
            <person name="Berger A."/>
            <person name="Berges H."/>
            <person name="Bidwell S."/>
            <person name="Bisseling T."/>
            <person name="Choisne N."/>
            <person name="Couloux A."/>
            <person name="Denny R."/>
            <person name="Deshpande S."/>
            <person name="Dai X."/>
            <person name="Doyle J.J."/>
            <person name="Dudez A.M."/>
            <person name="Farmer A.D."/>
            <person name="Fouteau S."/>
            <person name="Franken C."/>
            <person name="Gibelin C."/>
            <person name="Gish J."/>
            <person name="Goldstein S."/>
            <person name="Gonzalez A.J."/>
            <person name="Green P.J."/>
            <person name="Hallab A."/>
            <person name="Hartog M."/>
            <person name="Hua A."/>
            <person name="Humphray S.J."/>
            <person name="Jeong D.H."/>
            <person name="Jing Y."/>
            <person name="Jocker A."/>
            <person name="Kenton S.M."/>
            <person name="Kim D.J."/>
            <person name="Klee K."/>
            <person name="Lai H."/>
            <person name="Lang C."/>
            <person name="Lin S."/>
            <person name="Macmil S.L."/>
            <person name="Magdelenat G."/>
            <person name="Matthews L."/>
            <person name="McCorrison J."/>
            <person name="Monaghan E.L."/>
            <person name="Mun J.H."/>
            <person name="Najar F.Z."/>
            <person name="Nicholson C."/>
            <person name="Noirot C."/>
            <person name="O'Bleness M."/>
            <person name="Paule C.R."/>
            <person name="Poulain J."/>
            <person name="Prion F."/>
            <person name="Qin B."/>
            <person name="Qu C."/>
            <person name="Retzel E.F."/>
            <person name="Riddle C."/>
            <person name="Sallet E."/>
            <person name="Samain S."/>
            <person name="Samson N."/>
            <person name="Sanders I."/>
            <person name="Saurat O."/>
            <person name="Scarpelli C."/>
            <person name="Schiex T."/>
            <person name="Segurens B."/>
            <person name="Severin A.J."/>
            <person name="Sherrier D.J."/>
            <person name="Shi R."/>
            <person name="Sims S."/>
            <person name="Singer S.R."/>
            <person name="Sinharoy S."/>
            <person name="Sterck L."/>
            <person name="Viollet A."/>
            <person name="Wang B.B."/>
            <person name="Wang K."/>
            <person name="Wang M."/>
            <person name="Wang X."/>
            <person name="Warfsmann J."/>
            <person name="Weissenbach J."/>
            <person name="White D.D."/>
            <person name="White J.D."/>
            <person name="Wiley G.B."/>
            <person name="Wincker P."/>
            <person name="Xing Y."/>
            <person name="Yang L."/>
            <person name="Yao Z."/>
            <person name="Ying F."/>
            <person name="Zhai J."/>
            <person name="Zhou L."/>
            <person name="Zuber A."/>
            <person name="Denarie J."/>
            <person name="Dixon R.A."/>
            <person name="May G.D."/>
            <person name="Schwartz D.C."/>
            <person name="Rogers J."/>
            <person name="Quetier F."/>
            <person name="Town C.D."/>
            <person name="Roe B.A."/>
        </authorList>
    </citation>
    <scope>NUCLEOTIDE SEQUENCE [LARGE SCALE GENOMIC DNA]</scope>
    <source>
        <strain evidence="4">A17</strain>
        <strain evidence="5 6">cv. Jemalong A17</strain>
    </source>
</reference>
<comment type="similarity">
    <text evidence="1">Belongs to the universal ribosomal protein uL14 family.</text>
</comment>
<dbReference type="HOGENOM" id="CLU_1848095_0_0_1"/>
<accession>G7JHU4</accession>
<reference evidence="5" key="3">
    <citation type="submission" date="2015-04" db="UniProtKB">
        <authorList>
            <consortium name="EnsemblPlants"/>
        </authorList>
    </citation>
    <scope>IDENTIFICATION</scope>
    <source>
        <strain evidence="5">cv. Jemalong A17</strain>
    </source>
</reference>
<proteinExistence type="inferred from homology"/>
<dbReference type="Pfam" id="PF00238">
    <property type="entry name" value="Ribosomal_L14"/>
    <property type="match status" value="1"/>
</dbReference>
<reference evidence="4 6" key="2">
    <citation type="journal article" date="2014" name="BMC Genomics">
        <title>An improved genome release (version Mt4.0) for the model legume Medicago truncatula.</title>
        <authorList>
            <person name="Tang H."/>
            <person name="Krishnakumar V."/>
            <person name="Bidwell S."/>
            <person name="Rosen B."/>
            <person name="Chan A."/>
            <person name="Zhou S."/>
            <person name="Gentzbittel L."/>
            <person name="Childs K.L."/>
            <person name="Yandell M."/>
            <person name="Gundlach H."/>
            <person name="Mayer K.F."/>
            <person name="Schwartz D.C."/>
            <person name="Town C.D."/>
        </authorList>
    </citation>
    <scope>GENOME REANNOTATION</scope>
    <source>
        <strain evidence="5 6">cv. Jemalong A17</strain>
    </source>
</reference>
<sequence>MSPECYPEKSLSMQPCRPHATLNDFHPSYGPQSEMQQTRMQVQYKVCGPRILRLTCVECGRVNYTCKELKRGDDIIIKYDDNAAVLIDKEGNSKGTRFFFFCNSPRIETGKFHLNSFINIRGIIIRDGDIDSILLFRSE</sequence>
<dbReference type="STRING" id="3880.G7JHU4"/>
<dbReference type="Proteomes" id="UP000002051">
    <property type="component" value="Chromosome 4"/>
</dbReference>
<evidence type="ECO:0000256" key="1">
    <source>
        <dbReference type="ARBA" id="ARBA00010745"/>
    </source>
</evidence>
<dbReference type="GO" id="GO:0003735">
    <property type="term" value="F:structural constituent of ribosome"/>
    <property type="evidence" value="ECO:0000318"/>
    <property type="project" value="GO_Central"/>
</dbReference>
<dbReference type="GO" id="GO:0070180">
    <property type="term" value="F:large ribosomal subunit rRNA binding"/>
    <property type="evidence" value="ECO:0000318"/>
    <property type="project" value="GO_Central"/>
</dbReference>
<keyword evidence="3" id="KW-0687">Ribonucleoprotein</keyword>
<name>G7JHU4_MEDTR</name>
<organism evidence="4 6">
    <name type="scientific">Medicago truncatula</name>
    <name type="common">Barrel medic</name>
    <name type="synonym">Medicago tribuloides</name>
    <dbReference type="NCBI Taxonomy" id="3880"/>
    <lineage>
        <taxon>Eukaryota</taxon>
        <taxon>Viridiplantae</taxon>
        <taxon>Streptophyta</taxon>
        <taxon>Embryophyta</taxon>
        <taxon>Tracheophyta</taxon>
        <taxon>Spermatophyta</taxon>
        <taxon>Magnoliopsida</taxon>
        <taxon>eudicotyledons</taxon>
        <taxon>Gunneridae</taxon>
        <taxon>Pentapetalae</taxon>
        <taxon>rosids</taxon>
        <taxon>fabids</taxon>
        <taxon>Fabales</taxon>
        <taxon>Fabaceae</taxon>
        <taxon>Papilionoideae</taxon>
        <taxon>50 kb inversion clade</taxon>
        <taxon>NPAAA clade</taxon>
        <taxon>Hologalegina</taxon>
        <taxon>IRL clade</taxon>
        <taxon>Trifolieae</taxon>
        <taxon>Medicago</taxon>
    </lineage>
</organism>
<dbReference type="GO" id="GO:0006412">
    <property type="term" value="P:translation"/>
    <property type="evidence" value="ECO:0007669"/>
    <property type="project" value="InterPro"/>
</dbReference>
<evidence type="ECO:0000256" key="3">
    <source>
        <dbReference type="ARBA" id="ARBA00023274"/>
    </source>
</evidence>
<evidence type="ECO:0000313" key="6">
    <source>
        <dbReference type="Proteomes" id="UP000002051"/>
    </source>
</evidence>
<dbReference type="SUPFAM" id="SSF50193">
    <property type="entry name" value="Ribosomal protein L14"/>
    <property type="match status" value="1"/>
</dbReference>
<keyword evidence="6" id="KW-1185">Reference proteome</keyword>
<dbReference type="EMBL" id="CM001220">
    <property type="protein sequence ID" value="AES91723.2"/>
    <property type="molecule type" value="Genomic_DNA"/>
</dbReference>
<dbReference type="GO" id="GO:0022625">
    <property type="term" value="C:cytosolic large ribosomal subunit"/>
    <property type="evidence" value="ECO:0000318"/>
    <property type="project" value="GO_Central"/>
</dbReference>
<keyword evidence="2 4" id="KW-0689">Ribosomal protein</keyword>
<dbReference type="Gene3D" id="2.40.150.20">
    <property type="entry name" value="Ribosomal protein L14"/>
    <property type="match status" value="1"/>
</dbReference>
<dbReference type="InterPro" id="IPR000218">
    <property type="entry name" value="Ribosomal_uL14"/>
</dbReference>
<accession>A0A0C3X651</accession>
<evidence type="ECO:0000256" key="2">
    <source>
        <dbReference type="ARBA" id="ARBA00022980"/>
    </source>
</evidence>
<protein>
    <submittedName>
        <fullName evidence="4">Ribosomal protein L14p/L23e</fullName>
    </submittedName>
</protein>
<evidence type="ECO:0000313" key="5">
    <source>
        <dbReference type="EnsemblPlants" id="AES91723"/>
    </source>
</evidence>
<dbReference type="PaxDb" id="3880-AES91723"/>
<evidence type="ECO:0000313" key="4">
    <source>
        <dbReference type="EMBL" id="AES91723.2"/>
    </source>
</evidence>